<dbReference type="RefSeq" id="WP_345918355.1">
    <property type="nucleotide sequence ID" value="NZ_JBDIVE010000001.1"/>
</dbReference>
<dbReference type="InterPro" id="IPR041614">
    <property type="entry name" value="DprA_WH"/>
</dbReference>
<dbReference type="EMBL" id="JBDIVE010000001">
    <property type="protein sequence ID" value="MEN3067393.1"/>
    <property type="molecule type" value="Genomic_DNA"/>
</dbReference>
<evidence type="ECO:0000313" key="5">
    <source>
        <dbReference type="Proteomes" id="UP001410394"/>
    </source>
</evidence>
<accession>A0ABU9YUL1</accession>
<comment type="similarity">
    <text evidence="1">Belongs to the DprA/Smf family.</text>
</comment>
<reference evidence="4 5" key="1">
    <citation type="journal article" date="2018" name="Int. J. Syst. Evol. Microbiol.">
        <title>Uliginosibacterium sediminicola sp. nov., isolated from freshwater sediment.</title>
        <authorList>
            <person name="Hwang W.M."/>
            <person name="Kim S.M."/>
            <person name="Kang K."/>
            <person name="Ahn T.Y."/>
        </authorList>
    </citation>
    <scope>NUCLEOTIDE SEQUENCE [LARGE SCALE GENOMIC DNA]</scope>
    <source>
        <strain evidence="4 5">M1-21</strain>
    </source>
</reference>
<dbReference type="NCBIfam" id="TIGR00732">
    <property type="entry name" value="dprA"/>
    <property type="match status" value="1"/>
</dbReference>
<sequence length="362" mass="37300">MAAAHELAGWLRLTSVPGIGPERQRDLLAAFGLPARIFEASQAALAGVIGAKLAKRLLEHDSAPNIAAALQWAAEPGNYIITLADAAYPQSLLQTADPPCLIYAKGRIELLNRPAIALVGSRNATAQGVANAERFAAALAEAGLCVVSGLALGIDAAAHRGALGRSGSTVAVIGTGADRIYPASNVALARELAESGLILSEFALGTPAAAYNFPRRNRIISGLSRGVLVVEAALGSGSLITARMALEQGREVFAVPGSIHSPLSKGCHLLIKQGAKLVESAQDVLEELHWGVASAAAAEPDAVPLAADEAAVLAAIGFDPVDPDTLVARCGLTAEALFAMLTVLELEGRIERLPGGKLQRLH</sequence>
<dbReference type="Proteomes" id="UP001410394">
    <property type="component" value="Unassembled WGS sequence"/>
</dbReference>
<dbReference type="Pfam" id="PF17782">
    <property type="entry name" value="WHD_DprA"/>
    <property type="match status" value="1"/>
</dbReference>
<dbReference type="InterPro" id="IPR057666">
    <property type="entry name" value="DrpA_SLOG"/>
</dbReference>
<dbReference type="Pfam" id="PF02481">
    <property type="entry name" value="DNA_processg_A"/>
    <property type="match status" value="1"/>
</dbReference>
<evidence type="ECO:0000259" key="2">
    <source>
        <dbReference type="Pfam" id="PF02481"/>
    </source>
</evidence>
<dbReference type="InterPro" id="IPR010994">
    <property type="entry name" value="RuvA_2-like"/>
</dbReference>
<feature type="domain" description="DprA winged helix" evidence="3">
    <location>
        <begin position="297"/>
        <end position="356"/>
    </location>
</feature>
<dbReference type="Gene3D" id="3.40.50.450">
    <property type="match status" value="1"/>
</dbReference>
<dbReference type="InterPro" id="IPR003488">
    <property type="entry name" value="DprA"/>
</dbReference>
<organism evidence="4 5">
    <name type="scientific">Uliginosibacterium sediminicola</name>
    <dbReference type="NCBI Taxonomy" id="2024550"/>
    <lineage>
        <taxon>Bacteria</taxon>
        <taxon>Pseudomonadati</taxon>
        <taxon>Pseudomonadota</taxon>
        <taxon>Betaproteobacteria</taxon>
        <taxon>Rhodocyclales</taxon>
        <taxon>Zoogloeaceae</taxon>
        <taxon>Uliginosibacterium</taxon>
    </lineage>
</organism>
<dbReference type="SUPFAM" id="SSF47781">
    <property type="entry name" value="RuvA domain 2-like"/>
    <property type="match status" value="1"/>
</dbReference>
<gene>
    <name evidence="4" type="primary">dprA</name>
    <name evidence="4" type="ORF">ABDB84_02810</name>
</gene>
<dbReference type="PANTHER" id="PTHR43022">
    <property type="entry name" value="PROTEIN SMF"/>
    <property type="match status" value="1"/>
</dbReference>
<name>A0ABU9YUL1_9RHOO</name>
<keyword evidence="5" id="KW-1185">Reference proteome</keyword>
<protein>
    <submittedName>
        <fullName evidence="4">DNA-processing protein DprA</fullName>
    </submittedName>
</protein>
<comment type="caution">
    <text evidence="4">The sequence shown here is derived from an EMBL/GenBank/DDBJ whole genome shotgun (WGS) entry which is preliminary data.</text>
</comment>
<dbReference type="Gene3D" id="1.10.10.10">
    <property type="entry name" value="Winged helix-like DNA-binding domain superfamily/Winged helix DNA-binding domain"/>
    <property type="match status" value="1"/>
</dbReference>
<evidence type="ECO:0000259" key="3">
    <source>
        <dbReference type="Pfam" id="PF17782"/>
    </source>
</evidence>
<dbReference type="InterPro" id="IPR036388">
    <property type="entry name" value="WH-like_DNA-bd_sf"/>
</dbReference>
<evidence type="ECO:0000313" key="4">
    <source>
        <dbReference type="EMBL" id="MEN3067393.1"/>
    </source>
</evidence>
<dbReference type="Pfam" id="PF14520">
    <property type="entry name" value="HHH_5"/>
    <property type="match status" value="1"/>
</dbReference>
<dbReference type="PANTHER" id="PTHR43022:SF1">
    <property type="entry name" value="PROTEIN SMF"/>
    <property type="match status" value="1"/>
</dbReference>
<dbReference type="SUPFAM" id="SSF102405">
    <property type="entry name" value="MCP/YpsA-like"/>
    <property type="match status" value="1"/>
</dbReference>
<evidence type="ECO:0000256" key="1">
    <source>
        <dbReference type="ARBA" id="ARBA00006525"/>
    </source>
</evidence>
<feature type="domain" description="Smf/DprA SLOG" evidence="2">
    <location>
        <begin position="80"/>
        <end position="288"/>
    </location>
</feature>
<proteinExistence type="inferred from homology"/>